<organism evidence="1 2">
    <name type="scientific">Bizionia argentinensis JUB59</name>
    <dbReference type="NCBI Taxonomy" id="1046627"/>
    <lineage>
        <taxon>Bacteria</taxon>
        <taxon>Pseudomonadati</taxon>
        <taxon>Bacteroidota</taxon>
        <taxon>Flavobacteriia</taxon>
        <taxon>Flavobacteriales</taxon>
        <taxon>Flavobacteriaceae</taxon>
        <taxon>Bizionia</taxon>
    </lineage>
</organism>
<evidence type="ECO:0000313" key="2">
    <source>
        <dbReference type="Proteomes" id="UP000003730"/>
    </source>
</evidence>
<dbReference type="AlphaFoldDB" id="G2ECS2"/>
<protein>
    <submittedName>
        <fullName evidence="1">Uncharacterized protein</fullName>
    </submittedName>
</protein>
<reference evidence="1 2" key="1">
    <citation type="journal article" date="2008" name="Int. J. Syst. Evol. Microbiol.">
        <title>Bizionia argentinensis sp. nov., isolated from surface marine water in Antarctica.</title>
        <authorList>
            <person name="Bercovich A."/>
            <person name="Vazquez S.C."/>
            <person name="Yankilevich P."/>
            <person name="Coria S.H."/>
            <person name="Foti M."/>
            <person name="Hernandez E."/>
            <person name="Vidal A."/>
            <person name="Ruberto L."/>
            <person name="Melo C."/>
            <person name="Marenssi S."/>
            <person name="Criscuolo M."/>
            <person name="Memoli M."/>
            <person name="Arguelles M."/>
            <person name="Mac Cormack W.P."/>
        </authorList>
    </citation>
    <scope>NUCLEOTIDE SEQUENCE [LARGE SCALE GENOMIC DNA]</scope>
    <source>
        <strain evidence="1 2">JUB59</strain>
    </source>
</reference>
<name>G2ECS2_9FLAO</name>
<accession>G2ECS2</accession>
<comment type="caution">
    <text evidence="1">The sequence shown here is derived from an EMBL/GenBank/DDBJ whole genome shotgun (WGS) entry which is preliminary data.</text>
</comment>
<dbReference type="EMBL" id="AFXZ01000019">
    <property type="protein sequence ID" value="EGV43722.1"/>
    <property type="molecule type" value="Genomic_DNA"/>
</dbReference>
<gene>
    <name evidence="1" type="ORF">BZARG_1191</name>
</gene>
<sequence length="95" mass="10702">MTSLILAITFTLSSFAQKTKIDQRSGVEISFSAEGSIFTTSWNLDKINAQGISFNKSEYAKSERILLSALQKYPVPIIKANLKKVYILKSLYFMN</sequence>
<keyword evidence="2" id="KW-1185">Reference proteome</keyword>
<proteinExistence type="predicted"/>
<evidence type="ECO:0000313" key="1">
    <source>
        <dbReference type="EMBL" id="EGV43722.1"/>
    </source>
</evidence>
<dbReference type="RefSeq" id="WP_008636638.1">
    <property type="nucleotide sequence ID" value="NZ_AFXZ01000019.1"/>
</dbReference>
<dbReference type="Proteomes" id="UP000003730">
    <property type="component" value="Unassembled WGS sequence"/>
</dbReference>